<feature type="transmembrane region" description="Helical" evidence="1">
    <location>
        <begin position="22"/>
        <end position="41"/>
    </location>
</feature>
<name>A0ABN9TVX9_9DINO</name>
<organism evidence="2 3">
    <name type="scientific">Prorocentrum cordatum</name>
    <dbReference type="NCBI Taxonomy" id="2364126"/>
    <lineage>
        <taxon>Eukaryota</taxon>
        <taxon>Sar</taxon>
        <taxon>Alveolata</taxon>
        <taxon>Dinophyceae</taxon>
        <taxon>Prorocentrales</taxon>
        <taxon>Prorocentraceae</taxon>
        <taxon>Prorocentrum</taxon>
    </lineage>
</organism>
<sequence>MESVSGVIMLVHKLLALPRRRACLLAPLFATFVNTRLVHLLQLDFLKLGMLDLEILLCVAVSSVAIIRRCLVWLLILVMLFQLRLPRCLVRRLLLPGLCMFLCVPRCLGWLLTLHVAHLFLIVIWLIVVVNMLLLGLLLLVFLKAGALDLELLLKLRRPHYLVRLLILPGLCMFLFVMCLIDVLIFLQVFLMVVMIVPLPLLVARGAGRCSVSALARAALTVRTSCSHLEAVMSFDMMTWLLKNSDHCAPNKTCSTSCGRSLRVCAICARISTFFKINFVNFVTLASGVLLFLLLVTMIVLIYLLAVRVALAGIGPPATDRELLCTWTLLRVARLRLVLVLLCLDTLNFEKLTVTFGML</sequence>
<accession>A0ABN9TVX9</accession>
<feature type="transmembrane region" description="Helical" evidence="1">
    <location>
        <begin position="184"/>
        <end position="203"/>
    </location>
</feature>
<feature type="transmembrane region" description="Helical" evidence="1">
    <location>
        <begin position="93"/>
        <end position="113"/>
    </location>
</feature>
<evidence type="ECO:0000256" key="1">
    <source>
        <dbReference type="SAM" id="Phobius"/>
    </source>
</evidence>
<protein>
    <submittedName>
        <fullName evidence="2">Uncharacterized protein</fullName>
    </submittedName>
</protein>
<proteinExistence type="predicted"/>
<feature type="transmembrane region" description="Helical" evidence="1">
    <location>
        <begin position="119"/>
        <end position="141"/>
    </location>
</feature>
<feature type="transmembrane region" description="Helical" evidence="1">
    <location>
        <begin position="279"/>
        <end position="306"/>
    </location>
</feature>
<keyword evidence="1" id="KW-0472">Membrane</keyword>
<keyword evidence="1" id="KW-0812">Transmembrane</keyword>
<feature type="transmembrane region" description="Helical" evidence="1">
    <location>
        <begin position="53"/>
        <end position="81"/>
    </location>
</feature>
<comment type="caution">
    <text evidence="2">The sequence shown here is derived from an EMBL/GenBank/DDBJ whole genome shotgun (WGS) entry which is preliminary data.</text>
</comment>
<evidence type="ECO:0000313" key="3">
    <source>
        <dbReference type="Proteomes" id="UP001189429"/>
    </source>
</evidence>
<keyword evidence="3" id="KW-1185">Reference proteome</keyword>
<keyword evidence="1" id="KW-1133">Transmembrane helix</keyword>
<dbReference type="Proteomes" id="UP001189429">
    <property type="component" value="Unassembled WGS sequence"/>
</dbReference>
<gene>
    <name evidence="2" type="ORF">PCOR1329_LOCUS42082</name>
</gene>
<feature type="transmembrane region" description="Helical" evidence="1">
    <location>
        <begin position="161"/>
        <end position="178"/>
    </location>
</feature>
<dbReference type="EMBL" id="CAUYUJ010015056">
    <property type="protein sequence ID" value="CAK0849387.1"/>
    <property type="molecule type" value="Genomic_DNA"/>
</dbReference>
<evidence type="ECO:0000313" key="2">
    <source>
        <dbReference type="EMBL" id="CAK0849387.1"/>
    </source>
</evidence>
<reference evidence="2" key="1">
    <citation type="submission" date="2023-10" db="EMBL/GenBank/DDBJ databases">
        <authorList>
            <person name="Chen Y."/>
            <person name="Shah S."/>
            <person name="Dougan E. K."/>
            <person name="Thang M."/>
            <person name="Chan C."/>
        </authorList>
    </citation>
    <scope>NUCLEOTIDE SEQUENCE [LARGE SCALE GENOMIC DNA]</scope>
</reference>